<dbReference type="SUPFAM" id="SSF55874">
    <property type="entry name" value="ATPase domain of HSP90 chaperone/DNA topoisomerase II/histidine kinase"/>
    <property type="match status" value="1"/>
</dbReference>
<protein>
    <recommendedName>
        <fullName evidence="2">Signal transduction histidine kinase internal region domain-containing protein</fullName>
    </recommendedName>
</protein>
<dbReference type="Pfam" id="PF06580">
    <property type="entry name" value="His_kinase"/>
    <property type="match status" value="1"/>
</dbReference>
<dbReference type="RefSeq" id="WP_167269323.1">
    <property type="nucleotide sequence ID" value="NZ_JAASQJ010000002.1"/>
</dbReference>
<reference evidence="3 4" key="1">
    <citation type="submission" date="2020-03" db="EMBL/GenBank/DDBJ databases">
        <title>Genomic Encyclopedia of Type Strains, Phase IV (KMG-IV): sequencing the most valuable type-strain genomes for metagenomic binning, comparative biology and taxonomic classification.</title>
        <authorList>
            <person name="Goeker M."/>
        </authorList>
    </citation>
    <scope>NUCLEOTIDE SEQUENCE [LARGE SCALE GENOMIC DNA]</scope>
    <source>
        <strain evidence="3 4">DSM 102865</strain>
    </source>
</reference>
<gene>
    <name evidence="3" type="ORF">FHS68_001871</name>
</gene>
<keyword evidence="1" id="KW-0472">Membrane</keyword>
<dbReference type="PANTHER" id="PTHR34220:SF7">
    <property type="entry name" value="SENSOR HISTIDINE KINASE YPDA"/>
    <property type="match status" value="1"/>
</dbReference>
<sequence>MMQWFESVPKTEVRDWLGRHSLFWLFYVVFFTLVTLPYNGSFANCLIVALLWLPFNALFTYLLLYGLLPRLLLEQYGWFLWGLIAYLLLALGGNFLFRAFILIPYQSGIWLPSHNDTRNEIFAVGSFLGTQAIVGIAAGIKLLRHSYRLEQANQQLAHETQLVELQVLKAQIHPHFLFNTLNNLYLLTLKQSVQASDIVLRLSGLLHYMLYECNRPSVALEQEISYIKSYIELEKLRYGNRLSVTIIINKVADNQLIAPFLLIPLVENAFKHGSSQQTGRAYIELTVSLVNNQLAFRLENSLDKLFVPNVYNTVGIGLANVRKRLQLIYPNAHELLVHSESERFVVELNIDLNRMSVDLQAIH</sequence>
<dbReference type="InterPro" id="IPR010559">
    <property type="entry name" value="Sig_transdc_His_kin_internal"/>
</dbReference>
<evidence type="ECO:0000313" key="3">
    <source>
        <dbReference type="EMBL" id="NIJ52701.1"/>
    </source>
</evidence>
<keyword evidence="1" id="KW-1133">Transmembrane helix</keyword>
<dbReference type="Proteomes" id="UP001179181">
    <property type="component" value="Unassembled WGS sequence"/>
</dbReference>
<dbReference type="InterPro" id="IPR036890">
    <property type="entry name" value="HATPase_C_sf"/>
</dbReference>
<keyword evidence="1" id="KW-0812">Transmembrane</keyword>
<evidence type="ECO:0000313" key="4">
    <source>
        <dbReference type="Proteomes" id="UP001179181"/>
    </source>
</evidence>
<accession>A0ABX0UNQ3</accession>
<dbReference type="Gene3D" id="3.30.565.10">
    <property type="entry name" value="Histidine kinase-like ATPase, C-terminal domain"/>
    <property type="match status" value="1"/>
</dbReference>
<organism evidence="3 4">
    <name type="scientific">Dyadobacter arcticus</name>
    <dbReference type="NCBI Taxonomy" id="1078754"/>
    <lineage>
        <taxon>Bacteria</taxon>
        <taxon>Pseudomonadati</taxon>
        <taxon>Bacteroidota</taxon>
        <taxon>Cytophagia</taxon>
        <taxon>Cytophagales</taxon>
        <taxon>Spirosomataceae</taxon>
        <taxon>Dyadobacter</taxon>
    </lineage>
</organism>
<feature type="domain" description="Signal transduction histidine kinase internal region" evidence="2">
    <location>
        <begin position="164"/>
        <end position="242"/>
    </location>
</feature>
<feature type="transmembrane region" description="Helical" evidence="1">
    <location>
        <begin position="121"/>
        <end position="143"/>
    </location>
</feature>
<comment type="caution">
    <text evidence="3">The sequence shown here is derived from an EMBL/GenBank/DDBJ whole genome shotgun (WGS) entry which is preliminary data.</text>
</comment>
<feature type="transmembrane region" description="Helical" evidence="1">
    <location>
        <begin position="46"/>
        <end position="67"/>
    </location>
</feature>
<evidence type="ECO:0000256" key="1">
    <source>
        <dbReference type="SAM" id="Phobius"/>
    </source>
</evidence>
<feature type="transmembrane region" description="Helical" evidence="1">
    <location>
        <begin position="79"/>
        <end position="101"/>
    </location>
</feature>
<proteinExistence type="predicted"/>
<dbReference type="InterPro" id="IPR050640">
    <property type="entry name" value="Bact_2-comp_sensor_kinase"/>
</dbReference>
<dbReference type="EMBL" id="JAASQJ010000002">
    <property type="protein sequence ID" value="NIJ52701.1"/>
    <property type="molecule type" value="Genomic_DNA"/>
</dbReference>
<name>A0ABX0UNQ3_9BACT</name>
<evidence type="ECO:0000259" key="2">
    <source>
        <dbReference type="Pfam" id="PF06580"/>
    </source>
</evidence>
<feature type="transmembrane region" description="Helical" evidence="1">
    <location>
        <begin position="21"/>
        <end position="40"/>
    </location>
</feature>
<keyword evidence="4" id="KW-1185">Reference proteome</keyword>
<dbReference type="PANTHER" id="PTHR34220">
    <property type="entry name" value="SENSOR HISTIDINE KINASE YPDA"/>
    <property type="match status" value="1"/>
</dbReference>